<dbReference type="InterPro" id="IPR007345">
    <property type="entry name" value="Polysacch_pyruvyl_Trfase"/>
</dbReference>
<protein>
    <submittedName>
        <fullName evidence="2">Polysaccharide pyruvyl transferase family protein</fullName>
    </submittedName>
</protein>
<dbReference type="Proteomes" id="UP001597171">
    <property type="component" value="Unassembled WGS sequence"/>
</dbReference>
<dbReference type="PANTHER" id="PTHR36836:SF1">
    <property type="entry name" value="COLANIC ACID BIOSYNTHESIS PROTEIN WCAK"/>
    <property type="match status" value="1"/>
</dbReference>
<feature type="domain" description="Polysaccharide pyruvyl transferase" evidence="1">
    <location>
        <begin position="27"/>
        <end position="327"/>
    </location>
</feature>
<accession>A0ABW3ZCJ8</accession>
<keyword evidence="2" id="KW-0808">Transferase</keyword>
<dbReference type="GO" id="GO:0016740">
    <property type="term" value="F:transferase activity"/>
    <property type="evidence" value="ECO:0007669"/>
    <property type="project" value="UniProtKB-KW"/>
</dbReference>
<reference evidence="3" key="1">
    <citation type="journal article" date="2019" name="Int. J. Syst. Evol. Microbiol.">
        <title>The Global Catalogue of Microorganisms (GCM) 10K type strain sequencing project: providing services to taxonomists for standard genome sequencing and annotation.</title>
        <authorList>
            <consortium name="The Broad Institute Genomics Platform"/>
            <consortium name="The Broad Institute Genome Sequencing Center for Infectious Disease"/>
            <person name="Wu L."/>
            <person name="Ma J."/>
        </authorList>
    </citation>
    <scope>NUCLEOTIDE SEQUENCE [LARGE SCALE GENOMIC DNA]</scope>
    <source>
        <strain evidence="3">CCUG 61696</strain>
    </source>
</reference>
<proteinExistence type="predicted"/>
<sequence length="375" mass="39189">MSGAASVGPNGAQRGAVAIVFANLKGNLGDFAILHAMLAEAGRAFPERALHVYSHPLHGVDAARMAAFRERASAFDYRGPTHGAPLGRLAMTALKLRLAPGGLAAAIRRRAAAWADRFAGFASYETVLVAGGEQWSGRQLGGLMFATLGAIRRQGVEVAAFPFSVKPSLFRLHSPSRLASLFGALTRPLVTRDEASAVLLARAGVPAETGVDSVFALADEAATVPPAADRDPDRVLLAATGRADEVVAAAGRLLAAGLKVEALSTCVEEDAETLAALRDRLGVVGHAPLTWQEVVAEFKASRLVVTNRLHGVILGVLADAPLLPVANRTKVRSFVTGAGLDRHADDFAALGGALAQAALAGRDDTLARMRAYHRR</sequence>
<dbReference type="RefSeq" id="WP_378777711.1">
    <property type="nucleotide sequence ID" value="NZ_JBHTMX010000365.1"/>
</dbReference>
<evidence type="ECO:0000313" key="2">
    <source>
        <dbReference type="EMBL" id="MFD1333840.1"/>
    </source>
</evidence>
<evidence type="ECO:0000313" key="3">
    <source>
        <dbReference type="Proteomes" id="UP001597171"/>
    </source>
</evidence>
<evidence type="ECO:0000259" key="1">
    <source>
        <dbReference type="Pfam" id="PF04230"/>
    </source>
</evidence>
<dbReference type="EMBL" id="JBHTMX010000365">
    <property type="protein sequence ID" value="MFD1333840.1"/>
    <property type="molecule type" value="Genomic_DNA"/>
</dbReference>
<organism evidence="2 3">
    <name type="scientific">Methylopila musalis</name>
    <dbReference type="NCBI Taxonomy" id="1134781"/>
    <lineage>
        <taxon>Bacteria</taxon>
        <taxon>Pseudomonadati</taxon>
        <taxon>Pseudomonadota</taxon>
        <taxon>Alphaproteobacteria</taxon>
        <taxon>Hyphomicrobiales</taxon>
        <taxon>Methylopilaceae</taxon>
        <taxon>Methylopila</taxon>
    </lineage>
</organism>
<keyword evidence="3" id="KW-1185">Reference proteome</keyword>
<gene>
    <name evidence="2" type="ORF">ACFQ4O_17685</name>
</gene>
<comment type="caution">
    <text evidence="2">The sequence shown here is derived from an EMBL/GenBank/DDBJ whole genome shotgun (WGS) entry which is preliminary data.</text>
</comment>
<dbReference type="PANTHER" id="PTHR36836">
    <property type="entry name" value="COLANIC ACID BIOSYNTHESIS PROTEIN WCAK"/>
    <property type="match status" value="1"/>
</dbReference>
<name>A0ABW3ZCJ8_9HYPH</name>
<dbReference type="Pfam" id="PF04230">
    <property type="entry name" value="PS_pyruv_trans"/>
    <property type="match status" value="1"/>
</dbReference>
<feature type="non-terminal residue" evidence="2">
    <location>
        <position position="375"/>
    </location>
</feature>